<evidence type="ECO:0000256" key="5">
    <source>
        <dbReference type="ARBA" id="ARBA00022525"/>
    </source>
</evidence>
<dbReference type="Proteomes" id="UP000319257">
    <property type="component" value="Unassembled WGS sequence"/>
</dbReference>
<evidence type="ECO:0000313" key="17">
    <source>
        <dbReference type="EMBL" id="TPX17523.1"/>
    </source>
</evidence>
<dbReference type="InterPro" id="IPR035971">
    <property type="entry name" value="CBD_sf"/>
</dbReference>
<accession>A0A507BDA7</accession>
<evidence type="ECO:0000256" key="3">
    <source>
        <dbReference type="ARBA" id="ARBA00004851"/>
    </source>
</evidence>
<dbReference type="InterPro" id="IPR000254">
    <property type="entry name" value="CBD"/>
</dbReference>
<evidence type="ECO:0000256" key="4">
    <source>
        <dbReference type="ARBA" id="ARBA00007495"/>
    </source>
</evidence>
<dbReference type="AlphaFoldDB" id="A0A507BDA7"/>
<gene>
    <name evidence="17" type="ORF">E0L32_003166</name>
</gene>
<dbReference type="PROSITE" id="PS51760">
    <property type="entry name" value="GH10_2"/>
    <property type="match status" value="1"/>
</dbReference>
<dbReference type="SUPFAM" id="SSF51445">
    <property type="entry name" value="(Trans)glycosidases"/>
    <property type="match status" value="1"/>
</dbReference>
<feature type="chain" id="PRO_5021318920" description="Beta-xylanase" evidence="14">
    <location>
        <begin position="20"/>
        <end position="404"/>
    </location>
</feature>
<feature type="signal peptide" evidence="14">
    <location>
        <begin position="1"/>
        <end position="19"/>
    </location>
</feature>
<keyword evidence="5" id="KW-0964">Secreted</keyword>
<dbReference type="InterPro" id="IPR044846">
    <property type="entry name" value="GH10"/>
</dbReference>
<dbReference type="InterPro" id="IPR017853">
    <property type="entry name" value="GH"/>
</dbReference>
<evidence type="ECO:0000256" key="9">
    <source>
        <dbReference type="ARBA" id="ARBA00023277"/>
    </source>
</evidence>
<evidence type="ECO:0000256" key="6">
    <source>
        <dbReference type="ARBA" id="ARBA00022651"/>
    </source>
</evidence>
<evidence type="ECO:0000256" key="12">
    <source>
        <dbReference type="RuleBase" id="RU361174"/>
    </source>
</evidence>
<evidence type="ECO:0000256" key="10">
    <source>
        <dbReference type="ARBA" id="ARBA00023295"/>
    </source>
</evidence>
<organism evidence="17 18">
    <name type="scientific">Thyridium curvatum</name>
    <dbReference type="NCBI Taxonomy" id="1093900"/>
    <lineage>
        <taxon>Eukaryota</taxon>
        <taxon>Fungi</taxon>
        <taxon>Dikarya</taxon>
        <taxon>Ascomycota</taxon>
        <taxon>Pezizomycotina</taxon>
        <taxon>Sordariomycetes</taxon>
        <taxon>Sordariomycetidae</taxon>
        <taxon>Thyridiales</taxon>
        <taxon>Thyridiaceae</taxon>
        <taxon>Thyridium</taxon>
    </lineage>
</organism>
<dbReference type="SMART" id="SM00633">
    <property type="entry name" value="Glyco_10"/>
    <property type="match status" value="1"/>
</dbReference>
<dbReference type="STRING" id="1093900.A0A507BDA7"/>
<dbReference type="GO" id="GO:0030248">
    <property type="term" value="F:cellulose binding"/>
    <property type="evidence" value="ECO:0007669"/>
    <property type="project" value="InterPro"/>
</dbReference>
<dbReference type="EC" id="3.2.1.8" evidence="12"/>
<dbReference type="InParanoid" id="A0A507BDA7"/>
<dbReference type="PRINTS" id="PR00134">
    <property type="entry name" value="GLHYDRLASE10"/>
</dbReference>
<keyword evidence="6" id="KW-0858">Xylan degradation</keyword>
<sequence>MKSAAALLLLGALSPFVSADGLNVRAKAAGKKYFGTELSATVQNDASANAIASNPDDFGQYTPENEMKFDATEPQRNTFSYGAADRIVAQADSHGMIMRCHALVWHQQVPGWVSNGNFDKNTLISIMENHIANVVGHFKGKCYAWDVVNEALNEDGSYRTSDSVWGRTIGAQTFIPLAFAAAAKADPGAKLYYNDYNIEKPGAKSTGAVNLVKMVKQAGSPIHGVGIQGHFTVGQVGGASTLVQNLQQFTALGVEVAYTELDMRTPASSPNLQQQATDFATVVSACKQVDACVGITTWGFTDRYTWISDSAPLIWDKNLQKKPAYNAILSAWGSGGGGGGGGSTPTTTSAPPSQSTQPGGGGGGGGGCTAAHWAQCGGNGYTGCTTCASPYTCQYGNDWYSQCL</sequence>
<evidence type="ECO:0000256" key="7">
    <source>
        <dbReference type="ARBA" id="ARBA00022729"/>
    </source>
</evidence>
<feature type="region of interest" description="Disordered" evidence="13">
    <location>
        <begin position="336"/>
        <end position="364"/>
    </location>
</feature>
<evidence type="ECO:0000256" key="2">
    <source>
        <dbReference type="ARBA" id="ARBA00004613"/>
    </source>
</evidence>
<evidence type="ECO:0000259" key="15">
    <source>
        <dbReference type="PROSITE" id="PS51164"/>
    </source>
</evidence>
<evidence type="ECO:0000256" key="14">
    <source>
        <dbReference type="SAM" id="SignalP"/>
    </source>
</evidence>
<evidence type="ECO:0000256" key="1">
    <source>
        <dbReference type="ARBA" id="ARBA00000681"/>
    </source>
</evidence>
<dbReference type="Pfam" id="PF00734">
    <property type="entry name" value="CBM_1"/>
    <property type="match status" value="1"/>
</dbReference>
<reference evidence="17 18" key="1">
    <citation type="submission" date="2019-06" db="EMBL/GenBank/DDBJ databases">
        <title>Draft genome sequence of the filamentous fungus Phialemoniopsis curvata isolated from diesel fuel.</title>
        <authorList>
            <person name="Varaljay V.A."/>
            <person name="Lyon W.J."/>
            <person name="Crouch A.L."/>
            <person name="Drake C.E."/>
            <person name="Hollomon J.M."/>
            <person name="Nadeau L.J."/>
            <person name="Nunn H.S."/>
            <person name="Stevenson B.S."/>
            <person name="Bojanowski C.L."/>
            <person name="Crookes-Goodson W.J."/>
        </authorList>
    </citation>
    <scope>NUCLEOTIDE SEQUENCE [LARGE SCALE GENOMIC DNA]</scope>
    <source>
        <strain evidence="17 18">D216</strain>
    </source>
</reference>
<feature type="domain" description="GH10" evidence="16">
    <location>
        <begin position="18"/>
        <end position="331"/>
    </location>
</feature>
<dbReference type="PANTHER" id="PTHR31490:SF35">
    <property type="entry name" value="ENDO-1,4-BETA-XYLANASE"/>
    <property type="match status" value="1"/>
</dbReference>
<dbReference type="GeneID" id="41970613"/>
<dbReference type="SUPFAM" id="SSF57180">
    <property type="entry name" value="Cellulose-binding domain"/>
    <property type="match status" value="1"/>
</dbReference>
<keyword evidence="7 14" id="KW-0732">Signal</keyword>
<dbReference type="SMART" id="SM00236">
    <property type="entry name" value="fCBD"/>
    <property type="match status" value="1"/>
</dbReference>
<protein>
    <recommendedName>
        <fullName evidence="12">Beta-xylanase</fullName>
        <ecNumber evidence="12">3.2.1.8</ecNumber>
    </recommendedName>
</protein>
<dbReference type="PROSITE" id="PS00562">
    <property type="entry name" value="CBM1_1"/>
    <property type="match status" value="1"/>
</dbReference>
<dbReference type="GO" id="GO:0005576">
    <property type="term" value="C:extracellular region"/>
    <property type="evidence" value="ECO:0007669"/>
    <property type="project" value="UniProtKB-SubCell"/>
</dbReference>
<keyword evidence="11 12" id="KW-0624">Polysaccharide degradation</keyword>
<comment type="pathway">
    <text evidence="3">Glycan degradation; xylan degradation.</text>
</comment>
<name>A0A507BDA7_9PEZI</name>
<evidence type="ECO:0000256" key="13">
    <source>
        <dbReference type="SAM" id="MobiDB-lite"/>
    </source>
</evidence>
<dbReference type="PANTHER" id="PTHR31490">
    <property type="entry name" value="GLYCOSYL HYDROLASE"/>
    <property type="match status" value="1"/>
</dbReference>
<feature type="compositionally biased region" description="Low complexity" evidence="13">
    <location>
        <begin position="344"/>
        <end position="357"/>
    </location>
</feature>
<keyword evidence="9 12" id="KW-0119">Carbohydrate metabolism</keyword>
<proteinExistence type="inferred from homology"/>
<keyword evidence="10 12" id="KW-0326">Glycosidase</keyword>
<feature type="domain" description="CBM1" evidence="15">
    <location>
        <begin position="368"/>
        <end position="404"/>
    </location>
</feature>
<dbReference type="EMBL" id="SKBQ01000013">
    <property type="protein sequence ID" value="TPX17523.1"/>
    <property type="molecule type" value="Genomic_DNA"/>
</dbReference>
<dbReference type="Gene3D" id="3.20.20.80">
    <property type="entry name" value="Glycosidases"/>
    <property type="match status" value="1"/>
</dbReference>
<evidence type="ECO:0000256" key="11">
    <source>
        <dbReference type="ARBA" id="ARBA00023326"/>
    </source>
</evidence>
<dbReference type="PROSITE" id="PS51164">
    <property type="entry name" value="CBM1_2"/>
    <property type="match status" value="1"/>
</dbReference>
<comment type="subcellular location">
    <subcellularLocation>
        <location evidence="2">Secreted</location>
    </subcellularLocation>
</comment>
<dbReference type="OrthoDB" id="3055998at2759"/>
<dbReference type="Pfam" id="PF00331">
    <property type="entry name" value="Glyco_hydro_10"/>
    <property type="match status" value="1"/>
</dbReference>
<comment type="catalytic activity">
    <reaction evidence="1 12">
        <text>Endohydrolysis of (1-&gt;4)-beta-D-xylosidic linkages in xylans.</text>
        <dbReference type="EC" id="3.2.1.8"/>
    </reaction>
</comment>
<comment type="similarity">
    <text evidence="4 12">Belongs to the glycosyl hydrolase 10 (cellulase F) family.</text>
</comment>
<evidence type="ECO:0000256" key="8">
    <source>
        <dbReference type="ARBA" id="ARBA00022801"/>
    </source>
</evidence>
<dbReference type="GO" id="GO:0031176">
    <property type="term" value="F:endo-1,4-beta-xylanase activity"/>
    <property type="evidence" value="ECO:0007669"/>
    <property type="project" value="UniProtKB-EC"/>
</dbReference>
<dbReference type="RefSeq" id="XP_030999234.1">
    <property type="nucleotide sequence ID" value="XM_031137436.1"/>
</dbReference>
<evidence type="ECO:0000313" key="18">
    <source>
        <dbReference type="Proteomes" id="UP000319257"/>
    </source>
</evidence>
<dbReference type="GO" id="GO:0045493">
    <property type="term" value="P:xylan catabolic process"/>
    <property type="evidence" value="ECO:0007669"/>
    <property type="project" value="UniProtKB-KW"/>
</dbReference>
<evidence type="ECO:0000259" key="16">
    <source>
        <dbReference type="PROSITE" id="PS51760"/>
    </source>
</evidence>
<dbReference type="InterPro" id="IPR001000">
    <property type="entry name" value="GH10_dom"/>
</dbReference>
<keyword evidence="18" id="KW-1185">Reference proteome</keyword>
<comment type="caution">
    <text evidence="17">The sequence shown here is derived from an EMBL/GenBank/DDBJ whole genome shotgun (WGS) entry which is preliminary data.</text>
</comment>
<keyword evidence="8 12" id="KW-0378">Hydrolase</keyword>